<proteinExistence type="inferred from homology"/>
<dbReference type="SUPFAM" id="SSF53474">
    <property type="entry name" value="alpha/beta-Hydrolases"/>
    <property type="match status" value="1"/>
</dbReference>
<comment type="similarity">
    <text evidence="1">Belongs to the peptidase S33 family.</text>
</comment>
<protein>
    <submittedName>
        <fullName evidence="4">Epoxide hydrolase</fullName>
    </submittedName>
</protein>
<gene>
    <name evidence="4" type="ORF">BJX68DRAFT_249479</name>
</gene>
<name>A0ABR4JD56_9EURO</name>
<reference evidence="4 5" key="1">
    <citation type="submission" date="2024-07" db="EMBL/GenBank/DDBJ databases">
        <title>Section-level genome sequencing and comparative genomics of Aspergillus sections Usti and Cavernicolus.</title>
        <authorList>
            <consortium name="Lawrence Berkeley National Laboratory"/>
            <person name="Nybo J.L."/>
            <person name="Vesth T.C."/>
            <person name="Theobald S."/>
            <person name="Frisvad J.C."/>
            <person name="Larsen T.O."/>
            <person name="Kjaerboelling I."/>
            <person name="Rothschild-Mancinelli K."/>
            <person name="Lyhne E.K."/>
            <person name="Kogle M.E."/>
            <person name="Barry K."/>
            <person name="Clum A."/>
            <person name="Na H."/>
            <person name="Ledsgaard L."/>
            <person name="Lin J."/>
            <person name="Lipzen A."/>
            <person name="Kuo A."/>
            <person name="Riley R."/>
            <person name="Mondo S."/>
            <person name="LaButti K."/>
            <person name="Haridas S."/>
            <person name="Pangalinan J."/>
            <person name="Salamov A.A."/>
            <person name="Simmons B.A."/>
            <person name="Magnuson J.K."/>
            <person name="Chen J."/>
            <person name="Drula E."/>
            <person name="Henrissat B."/>
            <person name="Wiebenga A."/>
            <person name="Lubbers R.J."/>
            <person name="Gomes A.C."/>
            <person name="Macurrencykelacurrency M.R."/>
            <person name="Stajich J."/>
            <person name="Grigoriev I.V."/>
            <person name="Mortensen U.H."/>
            <person name="De vries R.P."/>
            <person name="Baker S.E."/>
            <person name="Andersen M.R."/>
        </authorList>
    </citation>
    <scope>NUCLEOTIDE SEQUENCE [LARGE SCALE GENOMIC DNA]</scope>
    <source>
        <strain evidence="4 5">CBS 756.74</strain>
    </source>
</reference>
<evidence type="ECO:0000313" key="4">
    <source>
        <dbReference type="EMBL" id="KAL2837806.1"/>
    </source>
</evidence>
<evidence type="ECO:0000256" key="1">
    <source>
        <dbReference type="ARBA" id="ARBA00010088"/>
    </source>
</evidence>
<dbReference type="PANTHER" id="PTHR21661">
    <property type="entry name" value="EPOXIDE HYDROLASE 1-RELATED"/>
    <property type="match status" value="1"/>
</dbReference>
<evidence type="ECO:0000313" key="5">
    <source>
        <dbReference type="Proteomes" id="UP001610444"/>
    </source>
</evidence>
<organism evidence="4 5">
    <name type="scientific">Aspergillus pseudodeflectus</name>
    <dbReference type="NCBI Taxonomy" id="176178"/>
    <lineage>
        <taxon>Eukaryota</taxon>
        <taxon>Fungi</taxon>
        <taxon>Dikarya</taxon>
        <taxon>Ascomycota</taxon>
        <taxon>Pezizomycotina</taxon>
        <taxon>Eurotiomycetes</taxon>
        <taxon>Eurotiomycetidae</taxon>
        <taxon>Eurotiales</taxon>
        <taxon>Aspergillaceae</taxon>
        <taxon>Aspergillus</taxon>
        <taxon>Aspergillus subgen. Nidulantes</taxon>
    </lineage>
</organism>
<dbReference type="EMBL" id="JBFXLR010000092">
    <property type="protein sequence ID" value="KAL2837806.1"/>
    <property type="molecule type" value="Genomic_DNA"/>
</dbReference>
<dbReference type="InterPro" id="IPR010497">
    <property type="entry name" value="Epoxide_hydro_N"/>
</dbReference>
<dbReference type="InterPro" id="IPR029058">
    <property type="entry name" value="AB_hydrolase_fold"/>
</dbReference>
<dbReference type="Proteomes" id="UP001610444">
    <property type="component" value="Unassembled WGS sequence"/>
</dbReference>
<evidence type="ECO:0000256" key="2">
    <source>
        <dbReference type="ARBA" id="ARBA00022801"/>
    </source>
</evidence>
<dbReference type="PIRSF" id="PIRSF001112">
    <property type="entry name" value="Epoxide_hydrolase"/>
    <property type="match status" value="1"/>
</dbReference>
<dbReference type="InterPro" id="IPR000639">
    <property type="entry name" value="Epox_hydrolase-like"/>
</dbReference>
<accession>A0ABR4JD56</accession>
<dbReference type="RefSeq" id="XP_070892709.1">
    <property type="nucleotide sequence ID" value="XM_071042117.1"/>
</dbReference>
<comment type="caution">
    <text evidence="4">The sequence shown here is derived from an EMBL/GenBank/DDBJ whole genome shotgun (WGS) entry which is preliminary data.</text>
</comment>
<keyword evidence="2 4" id="KW-0378">Hydrolase</keyword>
<dbReference type="PANTHER" id="PTHR21661:SF39">
    <property type="entry name" value="HYDROLASE, PUTATIVE (AFU_ORTHOLOGUE AFUA_3G08960)-RELATED"/>
    <property type="match status" value="1"/>
</dbReference>
<evidence type="ECO:0000259" key="3">
    <source>
        <dbReference type="Pfam" id="PF06441"/>
    </source>
</evidence>
<dbReference type="InterPro" id="IPR016292">
    <property type="entry name" value="Epoxide_hydrolase"/>
</dbReference>
<keyword evidence="5" id="KW-1185">Reference proteome</keyword>
<feature type="domain" description="Epoxide hydrolase N-terminal" evidence="3">
    <location>
        <begin position="19"/>
        <end position="132"/>
    </location>
</feature>
<dbReference type="GeneID" id="98157281"/>
<sequence length="413" mass="46948">MSADNFGTLPHPVARDAHIERFHISIPQLEIDRLNLLLDNCPLVDANWENSQEDGRFGVTRDWLNNAIKDWRYNYNWRHWEAQFNSYPQYMIDIKDDDQKPYSIRFNALFSSNPNALPIIFLHGWPGSAVEFLPLLELVKQQYPTAESLPYHILVPDLVGFGFSSRPPMDKDYTYEDNARILVKMMHSLGFTVKNGGYMTQGGDLGGLVAPKMAVLDPENCRLTHVNMLLMPPPAGTNVEDDIRAGRYTADEVESLRNGMKFHANGAAYAAIQGTRPATCGLAIGSSPVALLAWIGEKFLQWSDPDSRPSLEYILTNVSFYWLTKCYPTSVWIYRLMIAEAPNVRSGWVGIQCPLGYSWFKSEISNPPKQWRDIIGIVKWFREHECGGHFAALEQPKVLWDDVVDMITEFGLV</sequence>
<dbReference type="Gene3D" id="3.40.50.1820">
    <property type="entry name" value="alpha/beta hydrolase"/>
    <property type="match status" value="1"/>
</dbReference>
<dbReference type="Pfam" id="PF06441">
    <property type="entry name" value="EHN"/>
    <property type="match status" value="1"/>
</dbReference>
<dbReference type="GO" id="GO:0016787">
    <property type="term" value="F:hydrolase activity"/>
    <property type="evidence" value="ECO:0007669"/>
    <property type="project" value="UniProtKB-KW"/>
</dbReference>
<dbReference type="PRINTS" id="PR00412">
    <property type="entry name" value="EPOXHYDRLASE"/>
</dbReference>